<accession>A0A183UUW4</accession>
<gene>
    <name evidence="1" type="ORF">TCNE_LOCUS12284</name>
</gene>
<evidence type="ECO:0000313" key="2">
    <source>
        <dbReference type="Proteomes" id="UP000050794"/>
    </source>
</evidence>
<evidence type="ECO:0000313" key="3">
    <source>
        <dbReference type="WBParaSite" id="TCNE_0001228401-mRNA-1"/>
    </source>
</evidence>
<dbReference type="Proteomes" id="UP000050794">
    <property type="component" value="Unassembled WGS sequence"/>
</dbReference>
<evidence type="ECO:0000313" key="1">
    <source>
        <dbReference type="EMBL" id="VDM43605.1"/>
    </source>
</evidence>
<keyword evidence="2" id="KW-1185">Reference proteome</keyword>
<reference evidence="3" key="1">
    <citation type="submission" date="2016-06" db="UniProtKB">
        <authorList>
            <consortium name="WormBaseParasite"/>
        </authorList>
    </citation>
    <scope>IDENTIFICATION</scope>
</reference>
<reference evidence="1 2" key="2">
    <citation type="submission" date="2018-11" db="EMBL/GenBank/DDBJ databases">
        <authorList>
            <consortium name="Pathogen Informatics"/>
        </authorList>
    </citation>
    <scope>NUCLEOTIDE SEQUENCE [LARGE SCALE GENOMIC DNA]</scope>
</reference>
<protein>
    <submittedName>
        <fullName evidence="1 3">Uncharacterized protein</fullName>
    </submittedName>
</protein>
<name>A0A183UUW4_TOXCA</name>
<dbReference type="AlphaFoldDB" id="A0A183UUW4"/>
<proteinExistence type="predicted"/>
<organism evidence="2 3">
    <name type="scientific">Toxocara canis</name>
    <name type="common">Canine roundworm</name>
    <dbReference type="NCBI Taxonomy" id="6265"/>
    <lineage>
        <taxon>Eukaryota</taxon>
        <taxon>Metazoa</taxon>
        <taxon>Ecdysozoa</taxon>
        <taxon>Nematoda</taxon>
        <taxon>Chromadorea</taxon>
        <taxon>Rhabditida</taxon>
        <taxon>Spirurina</taxon>
        <taxon>Ascaridomorpha</taxon>
        <taxon>Ascaridoidea</taxon>
        <taxon>Toxocaridae</taxon>
        <taxon>Toxocara</taxon>
    </lineage>
</organism>
<dbReference type="EMBL" id="UYWY01021192">
    <property type="protein sequence ID" value="VDM43605.1"/>
    <property type="molecule type" value="Genomic_DNA"/>
</dbReference>
<sequence length="95" mass="11447">MLHCYFIVEKLKRDVVVLAKIKACHLNQSIHLSDVDDVRPTLQYYSQFDDPPKEFRRRAMYLAEQEHALKEQQEQQDHSILKRYSGRLFGYRRHA</sequence>
<dbReference type="WBParaSite" id="TCNE_0001228401-mRNA-1">
    <property type="protein sequence ID" value="TCNE_0001228401-mRNA-1"/>
    <property type="gene ID" value="TCNE_0001228401"/>
</dbReference>